<evidence type="ECO:0000256" key="1">
    <source>
        <dbReference type="SAM" id="MobiDB-lite"/>
    </source>
</evidence>
<accession>A0A423VYV6</accession>
<dbReference type="OrthoDB" id="3508416at2759"/>
<dbReference type="EMBL" id="LJZO01000021">
    <property type="protein sequence ID" value="ROV96215.1"/>
    <property type="molecule type" value="Genomic_DNA"/>
</dbReference>
<evidence type="ECO:0000313" key="2">
    <source>
        <dbReference type="EMBL" id="ROV96215.1"/>
    </source>
</evidence>
<proteinExistence type="predicted"/>
<organism evidence="2 3">
    <name type="scientific">Cytospora chrysosperma</name>
    <name type="common">Cytospora canker fungus</name>
    <name type="synonym">Sphaeria chrysosperma</name>
    <dbReference type="NCBI Taxonomy" id="252740"/>
    <lineage>
        <taxon>Eukaryota</taxon>
        <taxon>Fungi</taxon>
        <taxon>Dikarya</taxon>
        <taxon>Ascomycota</taxon>
        <taxon>Pezizomycotina</taxon>
        <taxon>Sordariomycetes</taxon>
        <taxon>Sordariomycetidae</taxon>
        <taxon>Diaporthales</taxon>
        <taxon>Cytosporaceae</taxon>
        <taxon>Cytospora</taxon>
    </lineage>
</organism>
<name>A0A423VYV6_CYTCH</name>
<dbReference type="Proteomes" id="UP000284375">
    <property type="component" value="Unassembled WGS sequence"/>
</dbReference>
<evidence type="ECO:0000313" key="3">
    <source>
        <dbReference type="Proteomes" id="UP000284375"/>
    </source>
</evidence>
<comment type="caution">
    <text evidence="2">The sequence shown here is derived from an EMBL/GenBank/DDBJ whole genome shotgun (WGS) entry which is preliminary data.</text>
</comment>
<dbReference type="AlphaFoldDB" id="A0A423VYV6"/>
<reference evidence="2 3" key="1">
    <citation type="submission" date="2015-09" db="EMBL/GenBank/DDBJ databases">
        <title>Host preference determinants of Valsa canker pathogens revealed by comparative genomics.</title>
        <authorList>
            <person name="Yin Z."/>
            <person name="Huang L."/>
        </authorList>
    </citation>
    <scope>NUCLEOTIDE SEQUENCE [LARGE SCALE GENOMIC DNA]</scope>
    <source>
        <strain evidence="2 3">YSFL</strain>
    </source>
</reference>
<feature type="region of interest" description="Disordered" evidence="1">
    <location>
        <begin position="145"/>
        <end position="172"/>
    </location>
</feature>
<keyword evidence="3" id="KW-1185">Reference proteome</keyword>
<feature type="compositionally biased region" description="Basic and acidic residues" evidence="1">
    <location>
        <begin position="155"/>
        <end position="169"/>
    </location>
</feature>
<sequence>MAQQDEPGHGLLKTIIAEIAVMTDPLPGPTKEEIASIVLQAQVQYLQDKVVRLETESQGLHDQIADLQEENSILRFENDILFDKENRIHGVPQTSPPIAPQGICYDLINLGPDPSPSVAAEYNLDDTQSLNGKTSGLELEVEIVGETQNRATSRPKKESADQDKDHELGRWGCKNNPVVVEDDYESSSKHPFRPDESSIALQQRSLSTIRKDLLLVAEADHQNTSLFLTNLLPNTSYRALLLAISTIRPGRIKEAQIRDGNTAKITFFTRQAAEKLYEAFQNKDSRPHDPLLQVVSATWSKKHIPPEGTKNRTRILRVEGHPGFVNVANVLAAVRWQGFSPQMESIILTPPQSYPRPDSLWLSPLQQVICSFRSVSDAEMDISQRTLKDAPYGNGEVVFADKVKASPNCTL</sequence>
<protein>
    <submittedName>
        <fullName evidence="2">Uncharacterized protein</fullName>
    </submittedName>
</protein>
<gene>
    <name evidence="2" type="ORF">VSDG_04995</name>
</gene>